<name>A0AA36KB04_ACINO</name>
<sequence>MQIDDCTATTVINGVNYCVLVIHQQSWLDELNNLTVVQVGLLLSSTALIWYVAWGIRAALDLLGHDHED</sequence>
<reference evidence="2 3" key="1">
    <citation type="submission" date="2013-06" db="EMBL/GenBank/DDBJ databases">
        <title>Comparative analysis of genomes of multi-drug Acinetobacter sp. from Colombian Hospitals.</title>
        <authorList>
            <person name="Barreto-Hernandez E."/>
            <person name="Gonzalez E.B."/>
            <person name="Cepeda L.A."/>
            <person name="Valenzuela E.M."/>
            <person name="Falquet L."/>
            <person name="Reguero M.T."/>
            <person name="Mantilla R."/>
        </authorList>
    </citation>
    <scope>NUCLEOTIDE SEQUENCE [LARGE SCALE GENOMIC DNA]</scope>
    <source>
        <strain evidence="2 3">28F</strain>
    </source>
</reference>
<keyword evidence="1" id="KW-0472">Membrane</keyword>
<dbReference type="AlphaFoldDB" id="A0AA36KB04"/>
<proteinExistence type="predicted"/>
<organism evidence="2 3">
    <name type="scientific">Acinetobacter nosocomialis 28F</name>
    <dbReference type="NCBI Taxonomy" id="1147131"/>
    <lineage>
        <taxon>Bacteria</taxon>
        <taxon>Pseudomonadati</taxon>
        <taxon>Pseudomonadota</taxon>
        <taxon>Gammaproteobacteria</taxon>
        <taxon>Moraxellales</taxon>
        <taxon>Moraxellaceae</taxon>
        <taxon>Acinetobacter</taxon>
        <taxon>Acinetobacter calcoaceticus/baumannii complex</taxon>
    </lineage>
</organism>
<evidence type="ECO:0000313" key="3">
    <source>
        <dbReference type="Proteomes" id="UP000019193"/>
    </source>
</evidence>
<evidence type="ECO:0000256" key="1">
    <source>
        <dbReference type="SAM" id="Phobius"/>
    </source>
</evidence>
<gene>
    <name evidence="2" type="ORF">ANICBIBUN_19983</name>
</gene>
<protein>
    <submittedName>
        <fullName evidence="2">Uncharacterized protein</fullName>
    </submittedName>
</protein>
<comment type="caution">
    <text evidence="2">The sequence shown here is derived from an EMBL/GenBank/DDBJ whole genome shotgun (WGS) entry which is preliminary data.</text>
</comment>
<accession>A0AA36KB04</accession>
<keyword evidence="3" id="KW-1185">Reference proteome</keyword>
<keyword evidence="1" id="KW-0812">Transmembrane</keyword>
<evidence type="ECO:0000313" key="2">
    <source>
        <dbReference type="EMBL" id="CDG75388.1"/>
    </source>
</evidence>
<dbReference type="Proteomes" id="UP000019193">
    <property type="component" value="Unassembled WGS sequence"/>
</dbReference>
<dbReference type="EMBL" id="CBSD020000051">
    <property type="protein sequence ID" value="CDG75388.1"/>
    <property type="molecule type" value="Genomic_DNA"/>
</dbReference>
<keyword evidence="1" id="KW-1133">Transmembrane helix</keyword>
<feature type="transmembrane region" description="Helical" evidence="1">
    <location>
        <begin position="36"/>
        <end position="54"/>
    </location>
</feature>